<proteinExistence type="inferred from homology"/>
<dbReference type="SUPFAM" id="SSF48452">
    <property type="entry name" value="TPR-like"/>
    <property type="match status" value="1"/>
</dbReference>
<dbReference type="Gene3D" id="1.25.40.390">
    <property type="match status" value="1"/>
</dbReference>
<keyword evidence="3" id="KW-0732">Signal</keyword>
<name>A0A937A081_9FLAO</name>
<evidence type="ECO:0000256" key="5">
    <source>
        <dbReference type="ARBA" id="ARBA00023237"/>
    </source>
</evidence>
<accession>A0A937A081</accession>
<evidence type="ECO:0000256" key="2">
    <source>
        <dbReference type="ARBA" id="ARBA00006275"/>
    </source>
</evidence>
<dbReference type="EMBL" id="JAERQJ010000007">
    <property type="protein sequence ID" value="MBL0685208.1"/>
    <property type="molecule type" value="Genomic_DNA"/>
</dbReference>
<dbReference type="InterPro" id="IPR011990">
    <property type="entry name" value="TPR-like_helical_dom_sf"/>
</dbReference>
<feature type="domain" description="RagB/SusD" evidence="6">
    <location>
        <begin position="324"/>
        <end position="524"/>
    </location>
</feature>
<dbReference type="InterPro" id="IPR012944">
    <property type="entry name" value="SusD_RagB_dom"/>
</dbReference>
<dbReference type="Proteomes" id="UP000651057">
    <property type="component" value="Unassembled WGS sequence"/>
</dbReference>
<sequence length="524" mass="58270">MKVFNHILKIRTKRFFLLFFSGVVLMPSCSDDLLDKVPITEIVADTAFNTEDDVIASLTAAYDALQWHNVGGNQTFPLMQQGVRADDLHSQSAAFWAIGAQYDQFSTITPTLASVASVWSKWYQGVARANFTIQLAEGFTNFETPELQDQIIAEAKFLRGFYYFELVRLFGGVPLFDTPITSANQEQFKPRSSQTEVYAFIEADLKNASETLPLKGGERIQGSATSGAAYALLAKVYLYQEKWSEAVNAAEQVINQGVYGLESSFSNNFIQTNEFGLESVFEINYVDGLSAGDFNDGSQSQEGSGMWKWSFPFLEGYNSFNNFIPRQELVDFFDDSDQRKAATFLLPGQSTNSPGLAAIGWDPVPNDFGYAIGVNTGARKYFLTFEEVQDLLTDFQSPLNEKVIRYADVLLIHAEASLMGGGGNGSNSFNQVVERAYGPGNPAAPSYSKQGVRDERRRELATEGWNRFTDLVRWEKADGGGVIQDALNAIGKSDFRMPRDLLLPIPQQEIDTYPEGMLEQNQGY</sequence>
<protein>
    <submittedName>
        <fullName evidence="8">RagB/SusD family nutrient uptake outer membrane protein</fullName>
    </submittedName>
</protein>
<keyword evidence="4" id="KW-0472">Membrane</keyword>
<evidence type="ECO:0000313" key="9">
    <source>
        <dbReference type="Proteomes" id="UP000651057"/>
    </source>
</evidence>
<dbReference type="CDD" id="cd08977">
    <property type="entry name" value="SusD"/>
    <property type="match status" value="1"/>
</dbReference>
<dbReference type="Pfam" id="PF07980">
    <property type="entry name" value="SusD_RagB"/>
    <property type="match status" value="1"/>
</dbReference>
<reference evidence="8" key="1">
    <citation type="submission" date="2021-01" db="EMBL/GenBank/DDBJ databases">
        <authorList>
            <person name="Zhong Y.L."/>
        </authorList>
    </citation>
    <scope>NUCLEOTIDE SEQUENCE</scope>
    <source>
        <strain evidence="8">KCTC 23302</strain>
    </source>
</reference>
<dbReference type="Pfam" id="PF14322">
    <property type="entry name" value="SusD-like_3"/>
    <property type="match status" value="1"/>
</dbReference>
<dbReference type="GO" id="GO:0009279">
    <property type="term" value="C:cell outer membrane"/>
    <property type="evidence" value="ECO:0007669"/>
    <property type="project" value="UniProtKB-SubCell"/>
</dbReference>
<gene>
    <name evidence="8" type="ORF">JJQ60_16870</name>
</gene>
<comment type="similarity">
    <text evidence="2">Belongs to the SusD family.</text>
</comment>
<keyword evidence="9" id="KW-1185">Reference proteome</keyword>
<dbReference type="AlphaFoldDB" id="A0A937A081"/>
<dbReference type="InterPro" id="IPR033985">
    <property type="entry name" value="SusD-like_N"/>
</dbReference>
<evidence type="ECO:0000256" key="1">
    <source>
        <dbReference type="ARBA" id="ARBA00004442"/>
    </source>
</evidence>
<comment type="caution">
    <text evidence="8">The sequence shown here is derived from an EMBL/GenBank/DDBJ whole genome shotgun (WGS) entry which is preliminary data.</text>
</comment>
<evidence type="ECO:0000313" key="8">
    <source>
        <dbReference type="EMBL" id="MBL0685208.1"/>
    </source>
</evidence>
<dbReference type="RefSeq" id="WP_201923048.1">
    <property type="nucleotide sequence ID" value="NZ_BAABAX010000020.1"/>
</dbReference>
<evidence type="ECO:0000259" key="6">
    <source>
        <dbReference type="Pfam" id="PF07980"/>
    </source>
</evidence>
<keyword evidence="5" id="KW-0998">Cell outer membrane</keyword>
<feature type="domain" description="SusD-like N-terminal" evidence="7">
    <location>
        <begin position="74"/>
        <end position="238"/>
    </location>
</feature>
<organism evidence="8 9">
    <name type="scientific">Aquimarina mytili</name>
    <dbReference type="NCBI Taxonomy" id="874423"/>
    <lineage>
        <taxon>Bacteria</taxon>
        <taxon>Pseudomonadati</taxon>
        <taxon>Bacteroidota</taxon>
        <taxon>Flavobacteriia</taxon>
        <taxon>Flavobacteriales</taxon>
        <taxon>Flavobacteriaceae</taxon>
        <taxon>Aquimarina</taxon>
    </lineage>
</organism>
<comment type="subcellular location">
    <subcellularLocation>
        <location evidence="1">Cell outer membrane</location>
    </subcellularLocation>
</comment>
<evidence type="ECO:0000259" key="7">
    <source>
        <dbReference type="Pfam" id="PF14322"/>
    </source>
</evidence>
<evidence type="ECO:0000256" key="4">
    <source>
        <dbReference type="ARBA" id="ARBA00023136"/>
    </source>
</evidence>
<evidence type="ECO:0000256" key="3">
    <source>
        <dbReference type="ARBA" id="ARBA00022729"/>
    </source>
</evidence>